<dbReference type="Proteomes" id="UP000533598">
    <property type="component" value="Unassembled WGS sequence"/>
</dbReference>
<accession>A0A7W7FR66</accession>
<dbReference type="Gene3D" id="3.40.50.12580">
    <property type="match status" value="1"/>
</dbReference>
<sequence length="391" mass="41821">MLSHEEQRTRLTQAVPEAEGHTLVAGDPCFDRLLAGEPLRPSYRATLGATDTQRLLLVTSTWGPDSLYGTDPLLIRRLLEALPLDDYRIAVALHPGVWDAHSRWQLKRWLAECTRAGAIVLPPEEGWRAATIAADLVIGDHSSLSFYAAALGRPVLLATAPANTVDPDSAVGKFLAIAPKLAPEADLRSTIDHTIATHDPTTTSSVTSLATSAPGQSASLLRKAFYDLLPLPEPETPAHLAAPPQPPAAPEPVAAQLVQVDLDLPKATITRHPAELLRQQATMPPGAHLATNTTEPYRAWLDLAEVVLHTHTPITPEWITATLAALPSCQVAAGPVDADSWLAGTRDGRFFRYRADGLAGRLVASVLCVAGELPAELTIEVGGRTVQAARR</sequence>
<dbReference type="RefSeq" id="WP_185000701.1">
    <property type="nucleotide sequence ID" value="NZ_BAAAUI010000003.1"/>
</dbReference>
<protein>
    <recommendedName>
        <fullName evidence="3">CDP-Glycerol:Poly(Glycerophosphate) glycerophosphotransferase</fullName>
    </recommendedName>
</protein>
<dbReference type="EMBL" id="JACHMH010000001">
    <property type="protein sequence ID" value="MBB4674600.1"/>
    <property type="molecule type" value="Genomic_DNA"/>
</dbReference>
<evidence type="ECO:0000313" key="1">
    <source>
        <dbReference type="EMBL" id="MBB4674600.1"/>
    </source>
</evidence>
<gene>
    <name evidence="1" type="ORF">HNR67_000718</name>
</gene>
<proteinExistence type="predicted"/>
<dbReference type="SUPFAM" id="SSF53756">
    <property type="entry name" value="UDP-Glycosyltransferase/glycogen phosphorylase"/>
    <property type="match status" value="1"/>
</dbReference>
<dbReference type="InterPro" id="IPR043148">
    <property type="entry name" value="TagF_C"/>
</dbReference>
<name>A0A7W7FR66_9PSEU</name>
<keyword evidence="2" id="KW-1185">Reference proteome</keyword>
<dbReference type="AlphaFoldDB" id="A0A7W7FR66"/>
<evidence type="ECO:0008006" key="3">
    <source>
        <dbReference type="Google" id="ProtNLM"/>
    </source>
</evidence>
<comment type="caution">
    <text evidence="1">The sequence shown here is derived from an EMBL/GenBank/DDBJ whole genome shotgun (WGS) entry which is preliminary data.</text>
</comment>
<organism evidence="1 2">
    <name type="scientific">Crossiella cryophila</name>
    <dbReference type="NCBI Taxonomy" id="43355"/>
    <lineage>
        <taxon>Bacteria</taxon>
        <taxon>Bacillati</taxon>
        <taxon>Actinomycetota</taxon>
        <taxon>Actinomycetes</taxon>
        <taxon>Pseudonocardiales</taxon>
        <taxon>Pseudonocardiaceae</taxon>
        <taxon>Crossiella</taxon>
    </lineage>
</organism>
<evidence type="ECO:0000313" key="2">
    <source>
        <dbReference type="Proteomes" id="UP000533598"/>
    </source>
</evidence>
<reference evidence="1 2" key="1">
    <citation type="submission" date="2020-08" db="EMBL/GenBank/DDBJ databases">
        <title>Sequencing the genomes of 1000 actinobacteria strains.</title>
        <authorList>
            <person name="Klenk H.-P."/>
        </authorList>
    </citation>
    <scope>NUCLEOTIDE SEQUENCE [LARGE SCALE GENOMIC DNA]</scope>
    <source>
        <strain evidence="1 2">DSM 44230</strain>
    </source>
</reference>